<dbReference type="STRING" id="882082.SaccyDRAFT_0481"/>
<dbReference type="OrthoDB" id="3556519at2"/>
<feature type="transmembrane region" description="Helical" evidence="1">
    <location>
        <begin position="6"/>
        <end position="23"/>
    </location>
</feature>
<keyword evidence="1" id="KW-0812">Transmembrane</keyword>
<evidence type="ECO:0000313" key="3">
    <source>
        <dbReference type="Proteomes" id="UP000002791"/>
    </source>
</evidence>
<evidence type="ECO:0000313" key="2">
    <source>
        <dbReference type="EMBL" id="EHR59409.1"/>
    </source>
</evidence>
<reference evidence="2 3" key="1">
    <citation type="submission" date="2011-11" db="EMBL/GenBank/DDBJ databases">
        <title>The Noncontiguous Finished sequence of Saccharomonospora cyanea NA-134.</title>
        <authorList>
            <consortium name="US DOE Joint Genome Institute"/>
            <person name="Lucas S."/>
            <person name="Han J."/>
            <person name="Lapidus A."/>
            <person name="Cheng J.-F."/>
            <person name="Goodwin L."/>
            <person name="Pitluck S."/>
            <person name="Peters L."/>
            <person name="Ovchinnikova G."/>
            <person name="Lu M."/>
            <person name="Detter J.C."/>
            <person name="Han C."/>
            <person name="Tapia R."/>
            <person name="Land M."/>
            <person name="Hauser L."/>
            <person name="Kyrpides N."/>
            <person name="Ivanova N."/>
            <person name="Pagani I."/>
            <person name="Brambilla E.-M."/>
            <person name="Klenk H.-P."/>
            <person name="Woyke T."/>
        </authorList>
    </citation>
    <scope>NUCLEOTIDE SEQUENCE [LARGE SCALE GENOMIC DNA]</scope>
    <source>
        <strain evidence="2 3">NA-134</strain>
    </source>
</reference>
<dbReference type="HOGENOM" id="CLU_1106489_0_0_11"/>
<dbReference type="AlphaFoldDB" id="H5XG90"/>
<dbReference type="EMBL" id="CM001440">
    <property type="protein sequence ID" value="EHR59409.1"/>
    <property type="molecule type" value="Genomic_DNA"/>
</dbReference>
<gene>
    <name evidence="2" type="ORF">SaccyDRAFT_0481</name>
</gene>
<organism evidence="2 3">
    <name type="scientific">Saccharomonospora cyanea NA-134</name>
    <dbReference type="NCBI Taxonomy" id="882082"/>
    <lineage>
        <taxon>Bacteria</taxon>
        <taxon>Bacillati</taxon>
        <taxon>Actinomycetota</taxon>
        <taxon>Actinomycetes</taxon>
        <taxon>Pseudonocardiales</taxon>
        <taxon>Pseudonocardiaceae</taxon>
        <taxon>Saccharomonospora</taxon>
    </lineage>
</organism>
<dbReference type="Proteomes" id="UP000002791">
    <property type="component" value="Chromosome"/>
</dbReference>
<dbReference type="eggNOG" id="ENOG5031Q3Q">
    <property type="taxonomic scope" value="Bacteria"/>
</dbReference>
<name>H5XG90_9PSEU</name>
<protein>
    <submittedName>
        <fullName evidence="2">Uncharacterized protein</fullName>
    </submittedName>
</protein>
<keyword evidence="1" id="KW-1133">Transmembrane helix</keyword>
<keyword evidence="3" id="KW-1185">Reference proteome</keyword>
<dbReference type="RefSeq" id="WP_005453223.1">
    <property type="nucleotide sequence ID" value="NZ_CM001440.1"/>
</dbReference>
<keyword evidence="1" id="KW-0472">Membrane</keyword>
<sequence length="228" mass="25024">MTVVYVVIPLLVVAAVVVLVATARSRQKETAKLLVERGEFARGIGGTEHLDAGRTRPSFGYFPTEGHGEFPQPFDYAVEFVRGGTPVVAFEKRTRRHSPGGTSTSALAHESFVEIPAAHCPRLWIGPELLAVQNLELRSQIVPELAMGRHHEKLVVASPDAHFARSAVTPETLAWLVGRLGAWFRPVVLEHGTLRTNARPGDRLTAANILPTADLLIEFLELLPQHLR</sequence>
<accession>H5XG90</accession>
<evidence type="ECO:0000256" key="1">
    <source>
        <dbReference type="SAM" id="Phobius"/>
    </source>
</evidence>
<proteinExistence type="predicted"/>